<accession>A0AAE0C7L2</accession>
<dbReference type="Proteomes" id="UP001190700">
    <property type="component" value="Unassembled WGS sequence"/>
</dbReference>
<name>A0AAE0C7L2_9CHLO</name>
<keyword evidence="2" id="KW-1185">Reference proteome</keyword>
<evidence type="ECO:0008006" key="3">
    <source>
        <dbReference type="Google" id="ProtNLM"/>
    </source>
</evidence>
<evidence type="ECO:0000313" key="1">
    <source>
        <dbReference type="EMBL" id="KAK3249913.1"/>
    </source>
</evidence>
<comment type="caution">
    <text evidence="1">The sequence shown here is derived from an EMBL/GenBank/DDBJ whole genome shotgun (WGS) entry which is preliminary data.</text>
</comment>
<dbReference type="AlphaFoldDB" id="A0AAE0C7L2"/>
<gene>
    <name evidence="1" type="ORF">CYMTET_40677</name>
</gene>
<proteinExistence type="predicted"/>
<protein>
    <recommendedName>
        <fullName evidence="3">K Homology domain-containing protein</fullName>
    </recommendedName>
</protein>
<dbReference type="EMBL" id="LGRX02027022">
    <property type="protein sequence ID" value="KAK3249913.1"/>
    <property type="molecule type" value="Genomic_DNA"/>
</dbReference>
<reference evidence="1 2" key="1">
    <citation type="journal article" date="2015" name="Genome Biol. Evol.">
        <title>Comparative Genomics of a Bacterivorous Green Alga Reveals Evolutionary Causalities and Consequences of Phago-Mixotrophic Mode of Nutrition.</title>
        <authorList>
            <person name="Burns J.A."/>
            <person name="Paasch A."/>
            <person name="Narechania A."/>
            <person name="Kim E."/>
        </authorList>
    </citation>
    <scope>NUCLEOTIDE SEQUENCE [LARGE SCALE GENOMIC DNA]</scope>
    <source>
        <strain evidence="1 2">PLY_AMNH</strain>
    </source>
</reference>
<sequence>MRFLQDQYETETYHDDVYHERAYQAYARARFERNAPRARPVRMYHPYAQYASGADRERPMMRRASTHAREDVSSIHDRGRTRDTDCTCRSVIPLPPNIPTGRLIGIKGRNLRDLQSKDVLVHVNDSEVLISARDAAEHRYVHDRVTALIERLIDEDSRVNQESMNRRPDKFDRPRAGYRNGGKAAAYADTERIAAAFGGLGRDALARSRADANGDDARTVLVAHDIHMSTQIKMYGRVPWDWLLACARDSFAARLGSTCRHKFGNVPRHADAHRVSLAQTPSVCYHVVRDELDPIVSLLLDFDFEVTADWQDARSPEGPVARAVRAIEHAWRGWFPGCEAHVLLLETYSDGGGDSNRDKPSVHGYLFETLPDRQNRDAFWPFTGPVFANKRACMAFYTSYLHPLLRSDPYFAARGLVPEKFLDCVAGHTARAVGMAKTGSAGSKHPRYSRPRTPMALSSPMALRVYRQNPVYFTGRMLGLFVDTPISTFTCEGRGDDVRHLMRLSDIVARASELVYPALSTTGGPERSLPRDTATQRERTRQVARVDTVTLELRDVLLRAYRACLRVIEVRDDVVDRMQLDTRRLRVNMDETGAVVASVLVYQRADCNFCPIRDCTIVHSDAQRRVPLRAVYDGTRTGRAEDGHRRGDAAKMYIVYQLLPRFPTVIRHYCWKCKSTGDAASKHGVVVGVMTPRMTADVLNAVANCVPAPA</sequence>
<evidence type="ECO:0000313" key="2">
    <source>
        <dbReference type="Proteomes" id="UP001190700"/>
    </source>
</evidence>
<organism evidence="1 2">
    <name type="scientific">Cymbomonas tetramitiformis</name>
    <dbReference type="NCBI Taxonomy" id="36881"/>
    <lineage>
        <taxon>Eukaryota</taxon>
        <taxon>Viridiplantae</taxon>
        <taxon>Chlorophyta</taxon>
        <taxon>Pyramimonadophyceae</taxon>
        <taxon>Pyramimonadales</taxon>
        <taxon>Pyramimonadaceae</taxon>
        <taxon>Cymbomonas</taxon>
    </lineage>
</organism>